<dbReference type="HOGENOM" id="CLU_2551771_0_0_4"/>
<dbReference type="RefSeq" id="WP_004528561.1">
    <property type="nucleotide sequence ID" value="NZ_CM000833.1"/>
</dbReference>
<dbReference type="EMBL" id="CM000833">
    <property type="protein sequence ID" value="EET04026.1"/>
    <property type="molecule type" value="Genomic_DNA"/>
</dbReference>
<protein>
    <submittedName>
        <fullName evidence="2">Uncharacterized protein</fullName>
    </submittedName>
</protein>
<reference evidence="2" key="1">
    <citation type="submission" date="2009-05" db="EMBL/GenBank/DDBJ databases">
        <authorList>
            <person name="Harkins D.M."/>
            <person name="DeShazer D."/>
            <person name="Woods D.E."/>
            <person name="Brinkac L.M."/>
            <person name="Brown K.A."/>
            <person name="Hung G.C."/>
            <person name="Tuanyok A."/>
            <person name="Zhang B."/>
            <person name="Nierman W.C."/>
        </authorList>
    </citation>
    <scope>NUCLEOTIDE SEQUENCE [LARGE SCALE GENOMIC DNA]</scope>
    <source>
        <strain evidence="2">1710a</strain>
    </source>
</reference>
<accession>A0A0E1VVJ7</accession>
<gene>
    <name evidence="2" type="ORF">BURPS1710A_A0922</name>
</gene>
<name>A0A0E1VVJ7_BURPE</name>
<evidence type="ECO:0000313" key="2">
    <source>
        <dbReference type="EMBL" id="EET04026.1"/>
    </source>
</evidence>
<organism evidence="2">
    <name type="scientific">Burkholderia pseudomallei 1710a</name>
    <dbReference type="NCBI Taxonomy" id="320371"/>
    <lineage>
        <taxon>Bacteria</taxon>
        <taxon>Pseudomonadati</taxon>
        <taxon>Pseudomonadota</taxon>
        <taxon>Betaproteobacteria</taxon>
        <taxon>Burkholderiales</taxon>
        <taxon>Burkholderiaceae</taxon>
        <taxon>Burkholderia</taxon>
        <taxon>pseudomallei group</taxon>
    </lineage>
</organism>
<feature type="region of interest" description="Disordered" evidence="1">
    <location>
        <begin position="1"/>
        <end position="60"/>
    </location>
</feature>
<sequence>MRFKPKSAARTPRDRDGVFARRASAAEHSPPTPVRQGDRAASLGRRADAQTLGGRADHAARHSSFQKAIMQNPPNSSGSFDFIFYESALAVDSPNQARG</sequence>
<evidence type="ECO:0000256" key="1">
    <source>
        <dbReference type="SAM" id="MobiDB-lite"/>
    </source>
</evidence>
<dbReference type="GeneID" id="93063411"/>
<dbReference type="AlphaFoldDB" id="A0A0E1VVJ7"/>
<proteinExistence type="predicted"/>
<dbReference type="Proteomes" id="UP000001812">
    <property type="component" value="Chromosome II"/>
</dbReference>